<feature type="compositionally biased region" description="Polar residues" evidence="7">
    <location>
        <begin position="482"/>
        <end position="497"/>
    </location>
</feature>
<feature type="compositionally biased region" description="Polar residues" evidence="7">
    <location>
        <begin position="512"/>
        <end position="521"/>
    </location>
</feature>
<name>A0A0P7VKT5_SCLFO</name>
<dbReference type="KEGG" id="sfm:108941779"/>
<dbReference type="GO" id="GO:0006914">
    <property type="term" value="P:autophagy"/>
    <property type="evidence" value="ECO:0007669"/>
    <property type="project" value="UniProtKB-KW"/>
</dbReference>
<dbReference type="PANTHER" id="PTHR31334">
    <property type="entry name" value="SMITH-MAGENIS SYNDROME REGION GENE 8 PROTEIN"/>
    <property type="match status" value="1"/>
</dbReference>
<keyword evidence="3" id="KW-0344">Guanine-nucleotide releasing factor</keyword>
<feature type="compositionally biased region" description="Polar residues" evidence="7">
    <location>
        <begin position="562"/>
        <end position="574"/>
    </location>
</feature>
<organism evidence="9 11">
    <name type="scientific">Scleropages formosus</name>
    <name type="common">Asian bonytongue</name>
    <name type="synonym">Osteoglossum formosum</name>
    <dbReference type="NCBI Taxonomy" id="113540"/>
    <lineage>
        <taxon>Eukaryota</taxon>
        <taxon>Metazoa</taxon>
        <taxon>Chordata</taxon>
        <taxon>Craniata</taxon>
        <taxon>Vertebrata</taxon>
        <taxon>Euteleostomi</taxon>
        <taxon>Actinopterygii</taxon>
        <taxon>Neopterygii</taxon>
        <taxon>Teleostei</taxon>
        <taxon>Osteoglossocephala</taxon>
        <taxon>Osteoglossomorpha</taxon>
        <taxon>Osteoglossiformes</taxon>
        <taxon>Osteoglossidae</taxon>
        <taxon>Scleropages</taxon>
    </lineage>
</organism>
<dbReference type="GO" id="GO:0005096">
    <property type="term" value="F:GTPase activator activity"/>
    <property type="evidence" value="ECO:0007669"/>
    <property type="project" value="InterPro"/>
</dbReference>
<keyword evidence="2" id="KW-0963">Cytoplasm</keyword>
<dbReference type="OrthoDB" id="2289278at2759"/>
<evidence type="ECO:0000313" key="9">
    <source>
        <dbReference type="EMBL" id="KPP74205.1"/>
    </source>
</evidence>
<evidence type="ECO:0000256" key="6">
    <source>
        <dbReference type="SAM" id="Coils"/>
    </source>
</evidence>
<dbReference type="Proteomes" id="UP000694397">
    <property type="component" value="Chromosome 8"/>
</dbReference>
<evidence type="ECO:0000256" key="3">
    <source>
        <dbReference type="ARBA" id="ARBA00022658"/>
    </source>
</evidence>
<comment type="similarity">
    <text evidence="5">Belongs to the SMCR8 family.</text>
</comment>
<evidence type="ECO:0000256" key="2">
    <source>
        <dbReference type="ARBA" id="ARBA00022490"/>
    </source>
</evidence>
<dbReference type="PANTHER" id="PTHR31334:SF1">
    <property type="entry name" value="GUANINE NUCLEOTIDE EXCHANGE PROTEIN SMCR8"/>
    <property type="match status" value="1"/>
</dbReference>
<dbReference type="GO" id="GO:0005085">
    <property type="term" value="F:guanyl-nucleotide exchange factor activity"/>
    <property type="evidence" value="ECO:0007669"/>
    <property type="project" value="UniProtKB-KW"/>
</dbReference>
<evidence type="ECO:0000256" key="5">
    <source>
        <dbReference type="ARBA" id="ARBA00038137"/>
    </source>
</evidence>
<dbReference type="Proteomes" id="UP000034805">
    <property type="component" value="Unassembled WGS sequence"/>
</dbReference>
<evidence type="ECO:0000313" key="10">
    <source>
        <dbReference type="Ensembl" id="ENSSFOP00015000321.1"/>
    </source>
</evidence>
<feature type="region of interest" description="Disordered" evidence="7">
    <location>
        <begin position="556"/>
        <end position="585"/>
    </location>
</feature>
<dbReference type="InterPro" id="IPR037521">
    <property type="entry name" value="FLCN/SMCR8_DENN"/>
</dbReference>
<evidence type="ECO:0000256" key="1">
    <source>
        <dbReference type="ARBA" id="ARBA00004496"/>
    </source>
</evidence>
<dbReference type="GO" id="GO:0032045">
    <property type="term" value="C:guanyl-nucleotide exchange factor complex"/>
    <property type="evidence" value="ECO:0007669"/>
    <property type="project" value="TreeGrafter"/>
</dbReference>
<keyword evidence="4" id="KW-0072">Autophagy</keyword>
<feature type="region of interest" description="Disordered" evidence="7">
    <location>
        <begin position="630"/>
        <end position="661"/>
    </location>
</feature>
<dbReference type="Pfam" id="PF11704">
    <property type="entry name" value="Folliculin"/>
    <property type="match status" value="1"/>
</dbReference>
<reference evidence="9 11" key="1">
    <citation type="submission" date="2015-08" db="EMBL/GenBank/DDBJ databases">
        <title>The genome of the Asian arowana (Scleropages formosus).</title>
        <authorList>
            <person name="Tan M.H."/>
            <person name="Gan H.M."/>
            <person name="Croft L.J."/>
            <person name="Austin C.M."/>
        </authorList>
    </citation>
    <scope>NUCLEOTIDE SEQUENCE [LARGE SCALE GENOMIC DNA]</scope>
    <source>
        <strain evidence="9">Aro1</strain>
    </source>
</reference>
<gene>
    <name evidence="10" type="primary">SMCR8</name>
    <name evidence="9" type="ORF">Z043_106656</name>
</gene>
<sequence>MIGSPDLVAFTKDDGFGEAFVDPWVLPEEFSVPLCTHGGNVTPWSATNLAKFTKDFILISEFSEQVGPQPLLTIPDDPRVIGTFDLNYFSLRIMSVDYQASFVGHLPGCSYPKINFVEDSKVVLGDSKEGAFAYVHHLTLYDLEARGFVRPFCMAYISADERKIMQQFQQLSLQFSKASELLKAGNRKAFATELEKKLKDLEYTMAVLHKEAERHKRNNGCYSTQAIEKANELANAEKSFHEHKDLLKQVKSFPNRKSKGPGFSTDSLDEPSDIADVDHNPIPTEFNLDGETEDGNSSHGLSYTPQLIKAKSAKCFDKRLKTLDELCDVYFFHQTMDQLHAIENIFRGDLSYIYTSQIEQVLLKKQKITNFLFEEVTDWDEEEAVKQICGGTHISESSLPCSILSGEPGIQETFISCEETLHIKIEPETGEEEIPETECRESSPCDTTQENSDESTYTEIKDNLSSGESVEVNEAEGHHTFQEPTVNSESFSSASNTKDLREGTGPMEHSMATDNATSFPNASDEDDGSVETCEDVVHAQVLPTIGQKADVHHRSVHEASPVIQQDTASCGQQEDMTDEAVPQASPRSSTFFFHRDSKQPLDLVPEDRTFSREPDASLLLRDLDLDGSTRKNLDDTSDNISCVSTSTTSEREMSPFPRDSPVTVKQKRRAGQSALKFIRQYPFAQQAIYSLLRGRTLVVLGVDEGTVRKLVNALTIFVPNLGKYGERVHPWLSCSFQLADLHNWKLVGLHRMASPTGSGMLHSLNRYSRYISILDTDNKTLRCPLYRGSVVTHMADHRTQIKRGGTYYMHVQSMLTELTSKAFLYTFCHHLHLPISPTEGLDAVALRRRDFLHHQWGYSEEDCRIVEFLSELIKNAYLQRPDQQTCPPVFCFNFISSLLYKI</sequence>
<keyword evidence="12" id="KW-1185">Reference proteome</keyword>
<feature type="region of interest" description="Disordered" evidence="7">
    <location>
        <begin position="425"/>
        <end position="531"/>
    </location>
</feature>
<evidence type="ECO:0000256" key="7">
    <source>
        <dbReference type="SAM" id="MobiDB-lite"/>
    </source>
</evidence>
<evidence type="ECO:0000313" key="11">
    <source>
        <dbReference type="Proteomes" id="UP000034805"/>
    </source>
</evidence>
<keyword evidence="6" id="KW-0175">Coiled coil</keyword>
<evidence type="ECO:0000259" key="8">
    <source>
        <dbReference type="PROSITE" id="PS51834"/>
    </source>
</evidence>
<dbReference type="InterPro" id="IPR037520">
    <property type="entry name" value="Folliculin/SMCR8_longin"/>
</dbReference>
<feature type="compositionally biased region" description="Polar residues" evidence="7">
    <location>
        <begin position="638"/>
        <end position="648"/>
    </location>
</feature>
<dbReference type="GeneTree" id="ENSGT00390000010052"/>
<dbReference type="PROSITE" id="PS51834">
    <property type="entry name" value="DENN_FLCN_SMCR8"/>
    <property type="match status" value="1"/>
</dbReference>
<reference evidence="10" key="3">
    <citation type="submission" date="2025-05" db="UniProtKB">
        <authorList>
            <consortium name="Ensembl"/>
        </authorList>
    </citation>
    <scope>IDENTIFICATION</scope>
</reference>
<accession>A0A0P7VKT5</accession>
<feature type="compositionally biased region" description="Polar residues" evidence="7">
    <location>
        <begin position="444"/>
        <end position="468"/>
    </location>
</feature>
<dbReference type="EMBL" id="JARO02001866">
    <property type="protein sequence ID" value="KPP74205.1"/>
    <property type="molecule type" value="Genomic_DNA"/>
</dbReference>
<feature type="coiled-coil region" evidence="6">
    <location>
        <begin position="191"/>
        <end position="218"/>
    </location>
</feature>
<evidence type="ECO:0000313" key="12">
    <source>
        <dbReference type="Proteomes" id="UP000694397"/>
    </source>
</evidence>
<dbReference type="Ensembl" id="ENSSFOT00015000348.2">
    <property type="protein sequence ID" value="ENSSFOP00015000321.1"/>
    <property type="gene ID" value="ENSSFOG00015000301.2"/>
</dbReference>
<dbReference type="AlphaFoldDB" id="A0A0P7VKT5"/>
<dbReference type="GO" id="GO:0005737">
    <property type="term" value="C:cytoplasm"/>
    <property type="evidence" value="ECO:0007669"/>
    <property type="project" value="UniProtKB-SubCell"/>
</dbReference>
<reference evidence="10 12" key="2">
    <citation type="submission" date="2019-04" db="EMBL/GenBank/DDBJ databases">
        <authorList>
            <consortium name="Wellcome Sanger Institute Data Sharing"/>
        </authorList>
    </citation>
    <scope>NUCLEOTIDE SEQUENCE [LARGE SCALE GENOMIC DNA]</scope>
</reference>
<evidence type="ECO:0000256" key="4">
    <source>
        <dbReference type="ARBA" id="ARBA00023006"/>
    </source>
</evidence>
<feature type="domain" description="UDENN FLCN/SMCR8-type" evidence="8">
    <location>
        <begin position="47"/>
        <end position="874"/>
    </location>
</feature>
<proteinExistence type="inferred from homology"/>
<comment type="subcellular location">
    <subcellularLocation>
        <location evidence="1">Cytoplasm</location>
    </subcellularLocation>
</comment>
<dbReference type="STRING" id="113540.ENSSFOP00015000321"/>
<protein>
    <submittedName>
        <fullName evidence="9">Smith-Magenis syndrome chromosomal region candidate protein 8-like</fullName>
    </submittedName>
    <submittedName>
        <fullName evidence="10">Smith-Magenis syndrome chromosome region, candidate 8a</fullName>
    </submittedName>
</protein>